<dbReference type="Proteomes" id="UP000224080">
    <property type="component" value="Unassembled WGS sequence"/>
</dbReference>
<evidence type="ECO:0000313" key="3">
    <source>
        <dbReference type="Proteomes" id="UP000224080"/>
    </source>
</evidence>
<keyword evidence="1" id="KW-0812">Transmembrane</keyword>
<sequence>MKQQCVPFDQGYQLLADIDKQFDENLINNDNIEMKDLRLPGHPARCFSMSSSLAKFLCGDLCTPQLDLMAPKLWMMTTYSSSNIYPLHFQRVKGREIVISEFPRLHLIWKHSQIFIKPLPKYLLSFNFWDKFLTSPTTPLDRSHDREQILSAAKGLLRTYYHLIQHESDFDIAQSTHLLPQNITWTEFSKFIAHAQSITDAEVSPRYCYGEIRLTRLNFYSMFFLHRSSYEWGRPQYSAYFNRFYGHILFIFAMASILLSAMQVELAAETLVSSANQWASVSSVFRYFSVVCMLLLLIIALLLLGILVVNIGSEWVYAVRSMRRKREQHGV</sequence>
<gene>
    <name evidence="2" type="ORF">GX51_05904</name>
</gene>
<dbReference type="STRING" id="2060905.A0A2B7WUI3"/>
<feature type="transmembrane region" description="Helical" evidence="1">
    <location>
        <begin position="244"/>
        <end position="264"/>
    </location>
</feature>
<keyword evidence="3" id="KW-1185">Reference proteome</keyword>
<reference evidence="2 3" key="1">
    <citation type="submission" date="2017-10" db="EMBL/GenBank/DDBJ databases">
        <title>Comparative genomics in systemic dimorphic fungi from Ajellomycetaceae.</title>
        <authorList>
            <person name="Munoz J.F."/>
            <person name="Mcewen J.G."/>
            <person name="Clay O.K."/>
            <person name="Cuomo C.A."/>
        </authorList>
    </citation>
    <scope>NUCLEOTIDE SEQUENCE [LARGE SCALE GENOMIC DNA]</scope>
    <source>
        <strain evidence="2 3">UAMH130</strain>
    </source>
</reference>
<evidence type="ECO:0000256" key="1">
    <source>
        <dbReference type="SAM" id="Phobius"/>
    </source>
</evidence>
<keyword evidence="1" id="KW-1133">Transmembrane helix</keyword>
<proteinExistence type="predicted"/>
<comment type="caution">
    <text evidence="2">The sequence shown here is derived from an EMBL/GenBank/DDBJ whole genome shotgun (WGS) entry which is preliminary data.</text>
</comment>
<keyword evidence="1" id="KW-0472">Membrane</keyword>
<dbReference type="AlphaFoldDB" id="A0A2B7WUI3"/>
<dbReference type="InterPro" id="IPR046536">
    <property type="entry name" value="DUF6601"/>
</dbReference>
<evidence type="ECO:0000313" key="2">
    <source>
        <dbReference type="EMBL" id="PGH00207.1"/>
    </source>
</evidence>
<dbReference type="Pfam" id="PF20246">
    <property type="entry name" value="DUF6601"/>
    <property type="match status" value="1"/>
</dbReference>
<feature type="transmembrane region" description="Helical" evidence="1">
    <location>
        <begin position="284"/>
        <end position="317"/>
    </location>
</feature>
<dbReference type="PANTHER" id="PTHR34414:SF1">
    <property type="entry name" value="SUBTILISIN-LIKE SERINE PROTEASE"/>
    <property type="match status" value="1"/>
</dbReference>
<dbReference type="PANTHER" id="PTHR34414">
    <property type="entry name" value="HET DOMAIN-CONTAINING PROTEIN-RELATED"/>
    <property type="match status" value="1"/>
</dbReference>
<dbReference type="EMBL" id="PDNC01000089">
    <property type="protein sequence ID" value="PGH00207.1"/>
    <property type="molecule type" value="Genomic_DNA"/>
</dbReference>
<dbReference type="OrthoDB" id="5086500at2759"/>
<organism evidence="2 3">
    <name type="scientific">Blastomyces parvus</name>
    <dbReference type="NCBI Taxonomy" id="2060905"/>
    <lineage>
        <taxon>Eukaryota</taxon>
        <taxon>Fungi</taxon>
        <taxon>Dikarya</taxon>
        <taxon>Ascomycota</taxon>
        <taxon>Pezizomycotina</taxon>
        <taxon>Eurotiomycetes</taxon>
        <taxon>Eurotiomycetidae</taxon>
        <taxon>Onygenales</taxon>
        <taxon>Ajellomycetaceae</taxon>
        <taxon>Blastomyces</taxon>
    </lineage>
</organism>
<accession>A0A2B7WUI3</accession>
<name>A0A2B7WUI3_9EURO</name>
<protein>
    <submittedName>
        <fullName evidence="2">Uncharacterized protein</fullName>
    </submittedName>
</protein>